<name>A0A6J4JHF6_9PROT</name>
<protein>
    <submittedName>
        <fullName evidence="2">Adenylosuccinate lyase @ SAICAR lyase</fullName>
        <ecNumber evidence="2">4.3.2.2</ecNumber>
    </submittedName>
</protein>
<keyword evidence="2" id="KW-0456">Lyase</keyword>
<feature type="compositionally biased region" description="Basic residues" evidence="1">
    <location>
        <begin position="43"/>
        <end position="55"/>
    </location>
</feature>
<organism evidence="2">
    <name type="scientific">uncultured Acetobacteraceae bacterium</name>
    <dbReference type="NCBI Taxonomy" id="169975"/>
    <lineage>
        <taxon>Bacteria</taxon>
        <taxon>Pseudomonadati</taxon>
        <taxon>Pseudomonadota</taxon>
        <taxon>Alphaproteobacteria</taxon>
        <taxon>Acetobacterales</taxon>
        <taxon>Acetobacteraceae</taxon>
        <taxon>environmental samples</taxon>
    </lineage>
</organism>
<feature type="compositionally biased region" description="Basic residues" evidence="1">
    <location>
        <begin position="225"/>
        <end position="238"/>
    </location>
</feature>
<proteinExistence type="predicted"/>
<feature type="non-terminal residue" evidence="2">
    <location>
        <position position="445"/>
    </location>
</feature>
<dbReference type="EC" id="4.3.2.2" evidence="2"/>
<evidence type="ECO:0000313" key="2">
    <source>
        <dbReference type="EMBL" id="CAA9279207.1"/>
    </source>
</evidence>
<feature type="non-terminal residue" evidence="2">
    <location>
        <position position="1"/>
    </location>
</feature>
<gene>
    <name evidence="2" type="ORF">AVDCRST_MAG04-3603</name>
</gene>
<feature type="compositionally biased region" description="Basic residues" evidence="1">
    <location>
        <begin position="142"/>
        <end position="158"/>
    </location>
</feature>
<evidence type="ECO:0000256" key="1">
    <source>
        <dbReference type="SAM" id="MobiDB-lite"/>
    </source>
</evidence>
<feature type="compositionally biased region" description="Basic residues" evidence="1">
    <location>
        <begin position="25"/>
        <end position="36"/>
    </location>
</feature>
<reference evidence="2" key="1">
    <citation type="submission" date="2020-02" db="EMBL/GenBank/DDBJ databases">
        <authorList>
            <person name="Meier V. D."/>
        </authorList>
    </citation>
    <scope>NUCLEOTIDE SEQUENCE</scope>
    <source>
        <strain evidence="2">AVDCRST_MAG04</strain>
    </source>
</reference>
<feature type="compositionally biased region" description="Low complexity" evidence="1">
    <location>
        <begin position="400"/>
        <end position="409"/>
    </location>
</feature>
<feature type="compositionally biased region" description="Basic and acidic residues" evidence="1">
    <location>
        <begin position="14"/>
        <end position="24"/>
    </location>
</feature>
<feature type="region of interest" description="Disordered" evidence="1">
    <location>
        <begin position="1"/>
        <end position="445"/>
    </location>
</feature>
<feature type="compositionally biased region" description="Basic residues" evidence="1">
    <location>
        <begin position="410"/>
        <end position="445"/>
    </location>
</feature>
<sequence>GPPLHPPGDGGDLVARRALPDLVRHRGAGRRSHGRGRRDPGRGRARHPRARRPARRRDLAGRRRAHRRDRAHHAPRRHRLPDLDGGGHRGQRALHAPGHDQFGRARHLLVRAVDARRRPAPRRLGRPARGAEEARVGAPAYAHRRPQPRHPRRTHHLRPQTGRPLRRVRPEPRPPARGARRGRHLRHLRPCRHLRRRGPARGSLRRRAPRPGGGAGQHAGDPARPPRRLFRRARRGGLRRGALGDRGAPPPALRGARSGGVLPPGAEGQQRHAPQAQPGAEREPDRPRALGALARRAGAGERRALARARHQPLLRGTGDRPGRHDRARLRPGALDRHGGALGGLPGAHAGEPGRARRRGAQPEGAAGADSSGHEPRGRLRRRPVRRHDDVASAGNPGRSGLPRRVAGGPRRARAPRPGRARSRHGPASRLRPRGRNFRPRFHRSV</sequence>
<accession>A0A6J4JHF6</accession>
<dbReference type="GO" id="GO:0016829">
    <property type="term" value="F:lyase activity"/>
    <property type="evidence" value="ECO:0007669"/>
    <property type="project" value="UniProtKB-KW"/>
</dbReference>
<dbReference type="AlphaFoldDB" id="A0A6J4JHF6"/>
<feature type="compositionally biased region" description="Basic residues" evidence="1">
    <location>
        <begin position="178"/>
        <end position="209"/>
    </location>
</feature>
<dbReference type="EMBL" id="CADCTL010000264">
    <property type="protein sequence ID" value="CAA9279207.1"/>
    <property type="molecule type" value="Genomic_DNA"/>
</dbReference>
<feature type="compositionally biased region" description="Basic residues" evidence="1">
    <location>
        <begin position="62"/>
        <end position="79"/>
    </location>
</feature>